<dbReference type="PATRIC" id="fig|1449976.3.peg.6602"/>
<dbReference type="HOGENOM" id="CLU_007082_5_1_11"/>
<keyword evidence="5" id="KW-0326">Glycosidase</keyword>
<feature type="chain" id="PRO_5004873105" description="beta-N-acetylhexosaminidase" evidence="7">
    <location>
        <begin position="31"/>
        <end position="536"/>
    </location>
</feature>
<dbReference type="GO" id="GO:0005975">
    <property type="term" value="P:carbohydrate metabolic process"/>
    <property type="evidence" value="ECO:0007669"/>
    <property type="project" value="InterPro"/>
</dbReference>
<accession>W5WH62</accession>
<dbReference type="Pfam" id="PF02838">
    <property type="entry name" value="Glyco_hydro_20b"/>
    <property type="match status" value="1"/>
</dbReference>
<dbReference type="AlphaFoldDB" id="W5WH62"/>
<evidence type="ECO:0000259" key="9">
    <source>
        <dbReference type="Pfam" id="PF02838"/>
    </source>
</evidence>
<feature type="signal peptide" evidence="7">
    <location>
        <begin position="1"/>
        <end position="30"/>
    </location>
</feature>
<sequence>MRTFSRRLRVVWLALLLLTTLVVPASLAQASPRDAGALGQVVPVPASVQPDAANPYQLSPMAAVSFDIRSPQARQIAETLAGQLRTATGYPLPVVPATQFYQPTGISLLLGGVDGKLGDEAYQLRSSKQGVVIKANAAAGLFRGVQTLKQLLPAKALAKTKQQGPFGVPGGTILDHPRYGYRSAMLDVARHFFTVPEVESYIDEIAQYKINYLHLHLTDSQGWRIQIDGWPKLTEIGGSSGVGGERTGFYTQADYSKIVEYAQQRFITVVPEIEGPSHSNAARSSYAGLNCDGKTPPLWLDITESPNSVLCLTNGTAYKMMDDVIRQLAKITPGPYINIAGDEVDKVDKTQYAEYVNKVSAMVAKYGKKVMGWQETLSVAKPEGMTGQFWFNELNDDAVIKAAKAGAKVVMSPADHAYLDMKYDENNPAYPVGNYWAGFVEVQDSYNWDPETQLAGLPANAISGVSAAMFTELVFERKDIDQLAFPRLAAIGEIGWSPKSTHDWDSFKTRLAAQGPHMDVAGIDYYRSPQIPWPAR</sequence>
<dbReference type="Proteomes" id="UP000019225">
    <property type="component" value="Chromosome"/>
</dbReference>
<dbReference type="Gene3D" id="3.20.20.80">
    <property type="entry name" value="Glycosidases"/>
    <property type="match status" value="1"/>
</dbReference>
<dbReference type="STRING" id="1449976.KALB_6577"/>
<dbReference type="EC" id="3.2.1.52" evidence="3"/>
<dbReference type="Pfam" id="PF00728">
    <property type="entry name" value="Glyco_hydro_20"/>
    <property type="match status" value="1"/>
</dbReference>
<evidence type="ECO:0000256" key="4">
    <source>
        <dbReference type="ARBA" id="ARBA00022801"/>
    </source>
</evidence>
<dbReference type="SUPFAM" id="SSF55545">
    <property type="entry name" value="beta-N-acetylhexosaminidase-like domain"/>
    <property type="match status" value="1"/>
</dbReference>
<dbReference type="CDD" id="cd06568">
    <property type="entry name" value="GH20_SpHex_like"/>
    <property type="match status" value="1"/>
</dbReference>
<dbReference type="EMBL" id="CP007155">
    <property type="protein sequence ID" value="AHH99936.1"/>
    <property type="molecule type" value="Genomic_DNA"/>
</dbReference>
<dbReference type="eggNOG" id="COG3525">
    <property type="taxonomic scope" value="Bacteria"/>
</dbReference>
<evidence type="ECO:0000256" key="1">
    <source>
        <dbReference type="ARBA" id="ARBA00001231"/>
    </source>
</evidence>
<dbReference type="InterPro" id="IPR025705">
    <property type="entry name" value="Beta_hexosaminidase_sua/sub"/>
</dbReference>
<comment type="similarity">
    <text evidence="2">Belongs to the glycosyl hydrolase 20 family.</text>
</comment>
<evidence type="ECO:0000313" key="10">
    <source>
        <dbReference type="EMBL" id="AHH99936.1"/>
    </source>
</evidence>
<keyword evidence="7" id="KW-0732">Signal</keyword>
<dbReference type="PANTHER" id="PTHR22600">
    <property type="entry name" value="BETA-HEXOSAMINIDASE"/>
    <property type="match status" value="1"/>
</dbReference>
<dbReference type="InterPro" id="IPR015883">
    <property type="entry name" value="Glyco_hydro_20_cat"/>
</dbReference>
<organism evidence="10 11">
    <name type="scientific">Kutzneria albida DSM 43870</name>
    <dbReference type="NCBI Taxonomy" id="1449976"/>
    <lineage>
        <taxon>Bacteria</taxon>
        <taxon>Bacillati</taxon>
        <taxon>Actinomycetota</taxon>
        <taxon>Actinomycetes</taxon>
        <taxon>Pseudonocardiales</taxon>
        <taxon>Pseudonocardiaceae</taxon>
        <taxon>Kutzneria</taxon>
    </lineage>
</organism>
<gene>
    <name evidence="10" type="primary">acuH</name>
    <name evidence="10" type="ORF">KALB_6577</name>
</gene>
<reference evidence="10 11" key="1">
    <citation type="journal article" date="2014" name="BMC Genomics">
        <title>Complete genome sequence of producer of the glycopeptide antibiotic Aculeximycin Kutzneria albida DSM 43870T, a representative of minor genus of Pseudonocardiaceae.</title>
        <authorList>
            <person name="Rebets Y."/>
            <person name="Tokovenko B."/>
            <person name="Lushchyk I."/>
            <person name="Ruckert C."/>
            <person name="Zaburannyi N."/>
            <person name="Bechthold A."/>
            <person name="Kalinowski J."/>
            <person name="Luzhetskyy A."/>
        </authorList>
    </citation>
    <scope>NUCLEOTIDE SEQUENCE [LARGE SCALE GENOMIC DNA]</scope>
    <source>
        <strain evidence="10">DSM 43870</strain>
    </source>
</reference>
<keyword evidence="11" id="KW-1185">Reference proteome</keyword>
<dbReference type="Gene3D" id="3.30.379.10">
    <property type="entry name" value="Chitobiase/beta-hexosaminidase domain 2-like"/>
    <property type="match status" value="1"/>
</dbReference>
<evidence type="ECO:0000256" key="5">
    <source>
        <dbReference type="ARBA" id="ARBA00023295"/>
    </source>
</evidence>
<dbReference type="InterPro" id="IPR029018">
    <property type="entry name" value="Hex-like_dom2"/>
</dbReference>
<feature type="active site" description="Proton donor" evidence="6">
    <location>
        <position position="343"/>
    </location>
</feature>
<dbReference type="PRINTS" id="PR00738">
    <property type="entry name" value="GLHYDRLASE20"/>
</dbReference>
<dbReference type="GO" id="GO:0030203">
    <property type="term" value="P:glycosaminoglycan metabolic process"/>
    <property type="evidence" value="ECO:0007669"/>
    <property type="project" value="TreeGrafter"/>
</dbReference>
<protein>
    <recommendedName>
        <fullName evidence="3">beta-N-acetylhexosaminidase</fullName>
        <ecNumber evidence="3">3.2.1.52</ecNumber>
    </recommendedName>
</protein>
<dbReference type="GO" id="GO:0004563">
    <property type="term" value="F:beta-N-acetylhexosaminidase activity"/>
    <property type="evidence" value="ECO:0007669"/>
    <property type="project" value="UniProtKB-EC"/>
</dbReference>
<proteinExistence type="inferred from homology"/>
<feature type="domain" description="Beta-hexosaminidase bacterial type N-terminal" evidence="9">
    <location>
        <begin position="40"/>
        <end position="176"/>
    </location>
</feature>
<evidence type="ECO:0000259" key="8">
    <source>
        <dbReference type="Pfam" id="PF00728"/>
    </source>
</evidence>
<dbReference type="InterPro" id="IPR017853">
    <property type="entry name" value="GH"/>
</dbReference>
<keyword evidence="4" id="KW-0378">Hydrolase</keyword>
<evidence type="ECO:0000256" key="6">
    <source>
        <dbReference type="PIRSR" id="PIRSR625705-1"/>
    </source>
</evidence>
<dbReference type="OrthoDB" id="9763537at2"/>
<dbReference type="PANTHER" id="PTHR22600:SF57">
    <property type="entry name" value="BETA-N-ACETYLHEXOSAMINIDASE"/>
    <property type="match status" value="1"/>
</dbReference>
<name>W5WH62_9PSEU</name>
<evidence type="ECO:0000313" key="11">
    <source>
        <dbReference type="Proteomes" id="UP000019225"/>
    </source>
</evidence>
<evidence type="ECO:0000256" key="7">
    <source>
        <dbReference type="SAM" id="SignalP"/>
    </source>
</evidence>
<feature type="domain" description="Glycoside hydrolase family 20 catalytic" evidence="8">
    <location>
        <begin position="179"/>
        <end position="498"/>
    </location>
</feature>
<dbReference type="InterPro" id="IPR015882">
    <property type="entry name" value="HEX_bac_N"/>
</dbReference>
<dbReference type="KEGG" id="kal:KALB_6577"/>
<dbReference type="SUPFAM" id="SSF51445">
    <property type="entry name" value="(Trans)glycosidases"/>
    <property type="match status" value="1"/>
</dbReference>
<comment type="catalytic activity">
    <reaction evidence="1">
        <text>Hydrolysis of terminal non-reducing N-acetyl-D-hexosamine residues in N-acetyl-beta-D-hexosaminides.</text>
        <dbReference type="EC" id="3.2.1.52"/>
    </reaction>
</comment>
<evidence type="ECO:0000256" key="2">
    <source>
        <dbReference type="ARBA" id="ARBA00006285"/>
    </source>
</evidence>
<dbReference type="RefSeq" id="WP_025359816.1">
    <property type="nucleotide sequence ID" value="NZ_CP007155.1"/>
</dbReference>
<evidence type="ECO:0000256" key="3">
    <source>
        <dbReference type="ARBA" id="ARBA00012663"/>
    </source>
</evidence>
<dbReference type="GO" id="GO:0016020">
    <property type="term" value="C:membrane"/>
    <property type="evidence" value="ECO:0007669"/>
    <property type="project" value="TreeGrafter"/>
</dbReference>